<evidence type="ECO:0000256" key="1">
    <source>
        <dbReference type="SAM" id="Coils"/>
    </source>
</evidence>
<feature type="domain" description="Histidine kinase" evidence="2">
    <location>
        <begin position="73"/>
        <end position="277"/>
    </location>
</feature>
<reference evidence="3" key="1">
    <citation type="submission" date="2022-05" db="EMBL/GenBank/DDBJ databases">
        <authorList>
            <person name="Sun X."/>
        </authorList>
    </citation>
    <scope>NUCLEOTIDE SEQUENCE</scope>
    <source>
        <strain evidence="3">Ai-910</strain>
    </source>
</reference>
<dbReference type="SUPFAM" id="SSF55874">
    <property type="entry name" value="ATPase domain of HSP90 chaperone/DNA topoisomerase II/histidine kinase"/>
    <property type="match status" value="1"/>
</dbReference>
<dbReference type="EMBL" id="CP098400">
    <property type="protein sequence ID" value="URW78842.1"/>
    <property type="molecule type" value="Genomic_DNA"/>
</dbReference>
<keyword evidence="4" id="KW-1185">Reference proteome</keyword>
<dbReference type="InterPro" id="IPR052023">
    <property type="entry name" value="Histidine_kinase_KdpD"/>
</dbReference>
<dbReference type="GO" id="GO:0000155">
    <property type="term" value="F:phosphorelay sensor kinase activity"/>
    <property type="evidence" value="ECO:0007669"/>
    <property type="project" value="InterPro"/>
</dbReference>
<evidence type="ECO:0000313" key="3">
    <source>
        <dbReference type="EMBL" id="URW78842.1"/>
    </source>
</evidence>
<sequence length="277" mass="31178">MIYVTKPYSSKELLKKVRNHLDLKSYRTLLGNTDKTLDLAKVNKELELSVNELKRTNEELSRLEKSKQQFLDILGSELSGALNEITAMLQVIKYKVDSKKVAQLVDHIDHSMSKIEIFVNAALRISELQSLGSVLKPERVDAGKLIGFAMFSLDDKIRRKMIHINNQTSSRSVFITGESQLLKAAMVIILDFFMERNLPDASIDIDVRSNTRGISIIFKDNGASVSEQEISSYLDNFYPGQSLNFAAMIAESHLGKLSVANRDDSQGIVIDFSLYIE</sequence>
<dbReference type="KEGG" id="alkq:M9189_08225"/>
<dbReference type="PANTHER" id="PTHR45569">
    <property type="entry name" value="SENSOR PROTEIN KDPD"/>
    <property type="match status" value="1"/>
</dbReference>
<dbReference type="Proteomes" id="UP001056426">
    <property type="component" value="Chromosome"/>
</dbReference>
<dbReference type="InterPro" id="IPR036097">
    <property type="entry name" value="HisK_dim/P_sf"/>
</dbReference>
<dbReference type="InterPro" id="IPR036890">
    <property type="entry name" value="HATPase_C_sf"/>
</dbReference>
<feature type="coiled-coil region" evidence="1">
    <location>
        <begin position="39"/>
        <end position="73"/>
    </location>
</feature>
<dbReference type="Gene3D" id="3.30.565.10">
    <property type="entry name" value="Histidine kinase-like ATPase, C-terminal domain"/>
    <property type="match status" value="1"/>
</dbReference>
<dbReference type="SUPFAM" id="SSF47384">
    <property type="entry name" value="Homodimeric domain of signal transducing histidine kinase"/>
    <property type="match status" value="1"/>
</dbReference>
<dbReference type="PANTHER" id="PTHR45569:SF1">
    <property type="entry name" value="SENSOR PROTEIN KDPD"/>
    <property type="match status" value="1"/>
</dbReference>
<organism evidence="3 4">
    <name type="scientific">Xiashengella succiniciproducens</name>
    <dbReference type="NCBI Taxonomy" id="2949635"/>
    <lineage>
        <taxon>Bacteria</taxon>
        <taxon>Pseudomonadati</taxon>
        <taxon>Bacteroidota</taxon>
        <taxon>Bacteroidia</taxon>
        <taxon>Marinilabiliales</taxon>
        <taxon>Marinilabiliaceae</taxon>
        <taxon>Xiashengella</taxon>
    </lineage>
</organism>
<dbReference type="AlphaFoldDB" id="A0A9J6ZLV6"/>
<accession>A0A9J6ZLV6</accession>
<reference evidence="3" key="2">
    <citation type="submission" date="2022-06" db="EMBL/GenBank/DDBJ databases">
        <title>Xiashengella guii gen. nov. sp. nov., a bacterium isolated form anaerobic digestion tank.</title>
        <authorList>
            <person name="Huang H."/>
        </authorList>
    </citation>
    <scope>NUCLEOTIDE SEQUENCE</scope>
    <source>
        <strain evidence="3">Ai-910</strain>
    </source>
</reference>
<dbReference type="GO" id="GO:0005886">
    <property type="term" value="C:plasma membrane"/>
    <property type="evidence" value="ECO:0007669"/>
    <property type="project" value="TreeGrafter"/>
</dbReference>
<dbReference type="RefSeq" id="WP_250722265.1">
    <property type="nucleotide sequence ID" value="NZ_CP098400.1"/>
</dbReference>
<evidence type="ECO:0000313" key="4">
    <source>
        <dbReference type="Proteomes" id="UP001056426"/>
    </source>
</evidence>
<proteinExistence type="predicted"/>
<dbReference type="InterPro" id="IPR005467">
    <property type="entry name" value="His_kinase_dom"/>
</dbReference>
<keyword evidence="1" id="KW-0175">Coiled coil</keyword>
<dbReference type="Gene3D" id="1.10.287.130">
    <property type="match status" value="1"/>
</dbReference>
<dbReference type="PROSITE" id="PS50109">
    <property type="entry name" value="HIS_KIN"/>
    <property type="match status" value="1"/>
</dbReference>
<protein>
    <recommendedName>
        <fullName evidence="2">Histidine kinase domain-containing protein</fullName>
    </recommendedName>
</protein>
<name>A0A9J6ZLV6_9BACT</name>
<evidence type="ECO:0000259" key="2">
    <source>
        <dbReference type="PROSITE" id="PS50109"/>
    </source>
</evidence>
<gene>
    <name evidence="3" type="ORF">M9189_08225</name>
</gene>